<organism evidence="2">
    <name type="scientific">Tanacetum cinerariifolium</name>
    <name type="common">Dalmatian daisy</name>
    <name type="synonym">Chrysanthemum cinerariifolium</name>
    <dbReference type="NCBI Taxonomy" id="118510"/>
    <lineage>
        <taxon>Eukaryota</taxon>
        <taxon>Viridiplantae</taxon>
        <taxon>Streptophyta</taxon>
        <taxon>Embryophyta</taxon>
        <taxon>Tracheophyta</taxon>
        <taxon>Spermatophyta</taxon>
        <taxon>Magnoliopsida</taxon>
        <taxon>eudicotyledons</taxon>
        <taxon>Gunneridae</taxon>
        <taxon>Pentapetalae</taxon>
        <taxon>asterids</taxon>
        <taxon>campanulids</taxon>
        <taxon>Asterales</taxon>
        <taxon>Asteraceae</taxon>
        <taxon>Asteroideae</taxon>
        <taxon>Anthemideae</taxon>
        <taxon>Anthemidinae</taxon>
        <taxon>Tanacetum</taxon>
    </lineage>
</organism>
<comment type="caution">
    <text evidence="2">The sequence shown here is derived from an EMBL/GenBank/DDBJ whole genome shotgun (WGS) entry which is preliminary data.</text>
</comment>
<name>A0A699L184_TANCI</name>
<feature type="compositionally biased region" description="Polar residues" evidence="1">
    <location>
        <begin position="177"/>
        <end position="195"/>
    </location>
</feature>
<feature type="region of interest" description="Disordered" evidence="1">
    <location>
        <begin position="177"/>
        <end position="197"/>
    </location>
</feature>
<proteinExistence type="predicted"/>
<dbReference type="EMBL" id="BKCJ010577047">
    <property type="protein sequence ID" value="GFB21394.1"/>
    <property type="molecule type" value="Genomic_DNA"/>
</dbReference>
<sequence>MILEAIENGPLIWPSIEENEVTRRKKYSELSATKGIQADCDVKETNIILQGLPPEVYALVCHHTVTKELWEIIQLLMQATSLTKQERECKLYDEFDKFAYKKGETLHSSLIVPVFQKGDDPIDAINHMTSFLTTVITSWYPATNNQLRNSSNPRQQATINNGRVTLQPIQGRQTSFAAGTSRTYTSGASGNNSGKQRTDKALLVQAQENGLIIHEEELAFFADPRIAEAQATQTIIIHNAAYQADGLDAYDSDCDEINTAKVALMANLSYYGSDDLVEIRTL</sequence>
<reference evidence="2" key="1">
    <citation type="journal article" date="2019" name="Sci. Rep.">
        <title>Draft genome of Tanacetum cinerariifolium, the natural source of mosquito coil.</title>
        <authorList>
            <person name="Yamashiro T."/>
            <person name="Shiraishi A."/>
            <person name="Satake H."/>
            <person name="Nakayama K."/>
        </authorList>
    </citation>
    <scope>NUCLEOTIDE SEQUENCE</scope>
</reference>
<evidence type="ECO:0000313" key="2">
    <source>
        <dbReference type="EMBL" id="GFB21394.1"/>
    </source>
</evidence>
<evidence type="ECO:0008006" key="3">
    <source>
        <dbReference type="Google" id="ProtNLM"/>
    </source>
</evidence>
<gene>
    <name evidence="2" type="ORF">Tci_693365</name>
</gene>
<dbReference type="AlphaFoldDB" id="A0A699L184"/>
<protein>
    <recommendedName>
        <fullName evidence="3">Integrase, catalytic region, zinc finger, CCHC-type, peptidase aspartic, catalytic</fullName>
    </recommendedName>
</protein>
<accession>A0A699L184</accession>
<evidence type="ECO:0000256" key="1">
    <source>
        <dbReference type="SAM" id="MobiDB-lite"/>
    </source>
</evidence>